<comment type="caution">
    <text evidence="1">The sequence shown here is derived from an EMBL/GenBank/DDBJ whole genome shotgun (WGS) entry which is preliminary data.</text>
</comment>
<dbReference type="Proteomes" id="UP001551482">
    <property type="component" value="Unassembled WGS sequence"/>
</dbReference>
<protein>
    <submittedName>
        <fullName evidence="1">Uncharacterized protein</fullName>
    </submittedName>
</protein>
<organism evidence="1 2">
    <name type="scientific">Streptodolium elevatio</name>
    <dbReference type="NCBI Taxonomy" id="3157996"/>
    <lineage>
        <taxon>Bacteria</taxon>
        <taxon>Bacillati</taxon>
        <taxon>Actinomycetota</taxon>
        <taxon>Actinomycetes</taxon>
        <taxon>Kitasatosporales</taxon>
        <taxon>Streptomycetaceae</taxon>
        <taxon>Streptodolium</taxon>
    </lineage>
</organism>
<evidence type="ECO:0000313" key="2">
    <source>
        <dbReference type="Proteomes" id="UP001551482"/>
    </source>
</evidence>
<dbReference type="EMBL" id="JBEZFP010000150">
    <property type="protein sequence ID" value="MEU8139008.1"/>
    <property type="molecule type" value="Genomic_DNA"/>
</dbReference>
<proteinExistence type="predicted"/>
<dbReference type="RefSeq" id="WP_358362830.1">
    <property type="nucleotide sequence ID" value="NZ_JBEZFP010000150.1"/>
</dbReference>
<keyword evidence="2" id="KW-1185">Reference proteome</keyword>
<gene>
    <name evidence="1" type="ORF">AB0C36_36605</name>
</gene>
<reference evidence="1 2" key="1">
    <citation type="submission" date="2024-06" db="EMBL/GenBank/DDBJ databases">
        <title>The Natural Products Discovery Center: Release of the First 8490 Sequenced Strains for Exploring Actinobacteria Biosynthetic Diversity.</title>
        <authorList>
            <person name="Kalkreuter E."/>
            <person name="Kautsar S.A."/>
            <person name="Yang D."/>
            <person name="Bader C.D."/>
            <person name="Teijaro C.N."/>
            <person name="Fluegel L."/>
            <person name="Davis C.M."/>
            <person name="Simpson J.R."/>
            <person name="Lauterbach L."/>
            <person name="Steele A.D."/>
            <person name="Gui C."/>
            <person name="Meng S."/>
            <person name="Li G."/>
            <person name="Viehrig K."/>
            <person name="Ye F."/>
            <person name="Su P."/>
            <person name="Kiefer A.F."/>
            <person name="Nichols A."/>
            <person name="Cepeda A.J."/>
            <person name="Yan W."/>
            <person name="Fan B."/>
            <person name="Jiang Y."/>
            <person name="Adhikari A."/>
            <person name="Zheng C.-J."/>
            <person name="Schuster L."/>
            <person name="Cowan T.M."/>
            <person name="Smanski M.J."/>
            <person name="Chevrette M.G."/>
            <person name="De Carvalho L.P.S."/>
            <person name="Shen B."/>
        </authorList>
    </citation>
    <scope>NUCLEOTIDE SEQUENCE [LARGE SCALE GENOMIC DNA]</scope>
    <source>
        <strain evidence="1 2">NPDC048946</strain>
    </source>
</reference>
<evidence type="ECO:0000313" key="1">
    <source>
        <dbReference type="EMBL" id="MEU8139008.1"/>
    </source>
</evidence>
<accession>A0ABV3DTD0</accession>
<sequence>MLNTDAAQEMAQRLNALLDIPVELLLGTPGEPSARTRDLLDVDPYLVIHARQVMAAALHTRRGNPVAVPILATMPALDQDDLTHAA</sequence>
<name>A0ABV3DTD0_9ACTN</name>